<dbReference type="InterPro" id="IPR007372">
    <property type="entry name" value="Lipid/polyisoprenoid-bd_YceI"/>
</dbReference>
<organism evidence="2 3">
    <name type="scientific">Pontibacter toksunensis</name>
    <dbReference type="NCBI Taxonomy" id="1332631"/>
    <lineage>
        <taxon>Bacteria</taxon>
        <taxon>Pseudomonadati</taxon>
        <taxon>Bacteroidota</taxon>
        <taxon>Cytophagia</taxon>
        <taxon>Cytophagales</taxon>
        <taxon>Hymenobacteraceae</taxon>
        <taxon>Pontibacter</taxon>
    </lineage>
</organism>
<evidence type="ECO:0000313" key="2">
    <source>
        <dbReference type="EMBL" id="MFD3001824.1"/>
    </source>
</evidence>
<evidence type="ECO:0000313" key="3">
    <source>
        <dbReference type="Proteomes" id="UP001597641"/>
    </source>
</evidence>
<dbReference type="RefSeq" id="WP_377486842.1">
    <property type="nucleotide sequence ID" value="NZ_JBHUOX010000012.1"/>
</dbReference>
<evidence type="ECO:0000259" key="1">
    <source>
        <dbReference type="Pfam" id="PF04264"/>
    </source>
</evidence>
<accession>A0ABW6BXX7</accession>
<name>A0ABW6BXX7_9BACT</name>
<reference evidence="3" key="1">
    <citation type="journal article" date="2019" name="Int. J. Syst. Evol. Microbiol.">
        <title>The Global Catalogue of Microorganisms (GCM) 10K type strain sequencing project: providing services to taxonomists for standard genome sequencing and annotation.</title>
        <authorList>
            <consortium name="The Broad Institute Genomics Platform"/>
            <consortium name="The Broad Institute Genome Sequencing Center for Infectious Disease"/>
            <person name="Wu L."/>
            <person name="Ma J."/>
        </authorList>
    </citation>
    <scope>NUCLEOTIDE SEQUENCE [LARGE SCALE GENOMIC DNA]</scope>
    <source>
        <strain evidence="3">KCTC 23984</strain>
    </source>
</reference>
<comment type="caution">
    <text evidence="2">The sequence shown here is derived from an EMBL/GenBank/DDBJ whole genome shotgun (WGS) entry which is preliminary data.</text>
</comment>
<keyword evidence="3" id="KW-1185">Reference proteome</keyword>
<dbReference type="SUPFAM" id="SSF101874">
    <property type="entry name" value="YceI-like"/>
    <property type="match status" value="1"/>
</dbReference>
<proteinExistence type="predicted"/>
<dbReference type="EMBL" id="JBHUOX010000012">
    <property type="protein sequence ID" value="MFD3001824.1"/>
    <property type="molecule type" value="Genomic_DNA"/>
</dbReference>
<dbReference type="InterPro" id="IPR036761">
    <property type="entry name" value="TTHA0802/YceI-like_sf"/>
</dbReference>
<sequence>MDFKTGEMVFSVPMEAFEFRKSLMQRHLNENYVESKKYPKATIKGFISDIDGVNLSREHSYLVDIEGELTIHGVTRKIKTKGTLDVKGKKVLGTSKFSVTPQEFNIEIPRIVRNNIAKRIDITVDVLYEPYTGKNL</sequence>
<dbReference type="Proteomes" id="UP001597641">
    <property type="component" value="Unassembled WGS sequence"/>
</dbReference>
<feature type="domain" description="Lipid/polyisoprenoid-binding YceI-like" evidence="1">
    <location>
        <begin position="3"/>
        <end position="126"/>
    </location>
</feature>
<dbReference type="Gene3D" id="2.40.128.110">
    <property type="entry name" value="Lipid/polyisoprenoid-binding, YceI-like"/>
    <property type="match status" value="1"/>
</dbReference>
<gene>
    <name evidence="2" type="ORF">ACFS7Z_15730</name>
</gene>
<dbReference type="Pfam" id="PF04264">
    <property type="entry name" value="YceI"/>
    <property type="match status" value="1"/>
</dbReference>
<protein>
    <submittedName>
        <fullName evidence="2">YceI family protein</fullName>
    </submittedName>
</protein>